<dbReference type="InterPro" id="IPR004477">
    <property type="entry name" value="ComEC_N"/>
</dbReference>
<dbReference type="NCBIfam" id="TIGR00361">
    <property type="entry name" value="ComEC_Rec2"/>
    <property type="match status" value="1"/>
</dbReference>
<dbReference type="PANTHER" id="PTHR30619">
    <property type="entry name" value="DNA INTERNALIZATION/COMPETENCE PROTEIN COMEC/REC2"/>
    <property type="match status" value="1"/>
</dbReference>
<keyword evidence="3 6" id="KW-0812">Transmembrane</keyword>
<keyword evidence="9" id="KW-1185">Reference proteome</keyword>
<evidence type="ECO:0000256" key="4">
    <source>
        <dbReference type="ARBA" id="ARBA00022989"/>
    </source>
</evidence>
<feature type="transmembrane region" description="Helical" evidence="6">
    <location>
        <begin position="245"/>
        <end position="272"/>
    </location>
</feature>
<dbReference type="InterPro" id="IPR036866">
    <property type="entry name" value="RibonucZ/Hydroxyglut_hydro"/>
</dbReference>
<feature type="transmembrane region" description="Helical" evidence="6">
    <location>
        <begin position="414"/>
        <end position="438"/>
    </location>
</feature>
<dbReference type="SMART" id="SM00849">
    <property type="entry name" value="Lactamase_B"/>
    <property type="match status" value="1"/>
</dbReference>
<dbReference type="KEGG" id="atw:C0099_09250"/>
<dbReference type="AlphaFoldDB" id="A0A2I6S770"/>
<dbReference type="SUPFAM" id="SSF56281">
    <property type="entry name" value="Metallo-hydrolase/oxidoreductase"/>
    <property type="match status" value="1"/>
</dbReference>
<dbReference type="PANTHER" id="PTHR30619:SF1">
    <property type="entry name" value="RECOMBINATION PROTEIN 2"/>
    <property type="match status" value="1"/>
</dbReference>
<dbReference type="NCBIfam" id="TIGR00360">
    <property type="entry name" value="ComEC_N-term"/>
    <property type="match status" value="1"/>
</dbReference>
<comment type="subcellular location">
    <subcellularLocation>
        <location evidence="1">Cell membrane</location>
        <topology evidence="1">Multi-pass membrane protein</topology>
    </subcellularLocation>
</comment>
<evidence type="ECO:0000256" key="5">
    <source>
        <dbReference type="ARBA" id="ARBA00023136"/>
    </source>
</evidence>
<organism evidence="8 9">
    <name type="scientific">Pseudazoarcus pumilus</name>
    <dbReference type="NCBI Taxonomy" id="2067960"/>
    <lineage>
        <taxon>Bacteria</taxon>
        <taxon>Pseudomonadati</taxon>
        <taxon>Pseudomonadota</taxon>
        <taxon>Betaproteobacteria</taxon>
        <taxon>Rhodocyclales</taxon>
        <taxon>Zoogloeaceae</taxon>
        <taxon>Pseudazoarcus</taxon>
    </lineage>
</organism>
<dbReference type="Pfam" id="PF13567">
    <property type="entry name" value="DUF4131"/>
    <property type="match status" value="1"/>
</dbReference>
<dbReference type="InterPro" id="IPR025405">
    <property type="entry name" value="DUF4131"/>
</dbReference>
<dbReference type="InterPro" id="IPR035681">
    <property type="entry name" value="ComA-like_MBL"/>
</dbReference>
<dbReference type="OrthoDB" id="9761531at2"/>
<feature type="transmembrane region" description="Helical" evidence="6">
    <location>
        <begin position="469"/>
        <end position="486"/>
    </location>
</feature>
<proteinExistence type="predicted"/>
<evidence type="ECO:0000313" key="8">
    <source>
        <dbReference type="EMBL" id="AUN95107.1"/>
    </source>
</evidence>
<dbReference type="InterPro" id="IPR052159">
    <property type="entry name" value="Competence_DNA_uptake"/>
</dbReference>
<evidence type="ECO:0000256" key="1">
    <source>
        <dbReference type="ARBA" id="ARBA00004651"/>
    </source>
</evidence>
<dbReference type="GO" id="GO:0005886">
    <property type="term" value="C:plasma membrane"/>
    <property type="evidence" value="ECO:0007669"/>
    <property type="project" value="UniProtKB-SubCell"/>
</dbReference>
<dbReference type="GO" id="GO:0030420">
    <property type="term" value="P:establishment of competence for transformation"/>
    <property type="evidence" value="ECO:0007669"/>
    <property type="project" value="InterPro"/>
</dbReference>
<feature type="transmembrane region" description="Helical" evidence="6">
    <location>
        <begin position="284"/>
        <end position="302"/>
    </location>
</feature>
<accession>A0A2I6S770</accession>
<dbReference type="Proteomes" id="UP000242205">
    <property type="component" value="Chromosome"/>
</dbReference>
<name>A0A2I6S770_9RHOO</name>
<dbReference type="EMBL" id="CP025682">
    <property type="protein sequence ID" value="AUN95107.1"/>
    <property type="molecule type" value="Genomic_DNA"/>
</dbReference>
<evidence type="ECO:0000313" key="9">
    <source>
        <dbReference type="Proteomes" id="UP000242205"/>
    </source>
</evidence>
<feature type="transmembrane region" description="Helical" evidence="6">
    <location>
        <begin position="25"/>
        <end position="45"/>
    </location>
</feature>
<sequence length="772" mass="82095">MRVSILAFAFGVLVLQNLPTLPSRAALIVTTILVAIGVALCCVRAPRPARTAALAITAFAVGSGWAGWRAEWRLAEALPMTSEARDAVVTGVVDGLPEELERGVRRFVFSVETSDAGVPSRVRLSWYPSRGERVPDIRAGQRWRLVVRLKRPHGLLNPGGFDYEGWLLQRGIRASGYVREDARNARLDEFAPGFMSGVHRVREAVRERLRADLGDAPHAGMVIALAVGDQRGIESEHWEVFRRTAVGHLVAISGLHVSLVALAVGGLAGGLWRRRPRLVVRVPARRVAALCGLVAATAYALLAGLGLPTQRALIMLAVAALALAAGRESAPGRVLALALAAVLIFDPWAVLAGGFWLSFGAVAVIVLVASGRLEQRGALHSAVRIQLAITLALAPVLLALFGAVSAVGPLANAFAIPLVSFVIAPLVLLSIVVPVPWLPALAHTVTGWMMAALEWLAALPFALWHAPAAPLPVLVCAVAATLWLLMPRGTPGKVAAALALLPLFVWSPARPLADGFRAMVFDVGQGLAVHVQTARHDLLFDTGPPYGPVSDAGARVILPALRSAAVGRLDALVLSHGDADHVGGAASLIGEMPVEHLWLGSGAHRRAGLNRAGTPCVAGEGWEWDGVRFEFLHPQSGERPARRNEGSCVLRVVAPGGTLLLPGDIGAPSERDLTKRDALALASDVVVVAHHGSRGSSAPAFVTASGARHAIHAVGNLNRYRHPHPDVWSRWARAGARNWRTDAQGAILVEVDSRGVEVSAWRERHPRYWHGR</sequence>
<feature type="transmembrane region" description="Helical" evidence="6">
    <location>
        <begin position="52"/>
        <end position="70"/>
    </location>
</feature>
<dbReference type="RefSeq" id="WP_102247173.1">
    <property type="nucleotide sequence ID" value="NZ_CP025682.1"/>
</dbReference>
<dbReference type="Pfam" id="PF03772">
    <property type="entry name" value="Competence"/>
    <property type="match status" value="1"/>
</dbReference>
<dbReference type="InterPro" id="IPR004797">
    <property type="entry name" value="Competence_ComEC/Rec2"/>
</dbReference>
<feature type="transmembrane region" description="Helical" evidence="6">
    <location>
        <begin position="385"/>
        <end position="408"/>
    </location>
</feature>
<keyword evidence="4 6" id="KW-1133">Transmembrane helix</keyword>
<reference evidence="8 9" key="1">
    <citation type="submission" date="2018-01" db="EMBL/GenBank/DDBJ databases">
        <authorList>
            <person name="Fu G.-Y."/>
        </authorList>
    </citation>
    <scope>NUCLEOTIDE SEQUENCE [LARGE SCALE GENOMIC DNA]</scope>
    <source>
        <strain evidence="8 9">SY39</strain>
    </source>
</reference>
<evidence type="ECO:0000256" key="2">
    <source>
        <dbReference type="ARBA" id="ARBA00022475"/>
    </source>
</evidence>
<feature type="domain" description="Metallo-beta-lactamase" evidence="7">
    <location>
        <begin position="525"/>
        <end position="691"/>
    </location>
</feature>
<evidence type="ECO:0000256" key="3">
    <source>
        <dbReference type="ARBA" id="ARBA00022692"/>
    </source>
</evidence>
<evidence type="ECO:0000256" key="6">
    <source>
        <dbReference type="SAM" id="Phobius"/>
    </source>
</evidence>
<keyword evidence="5 6" id="KW-0472">Membrane</keyword>
<dbReference type="Gene3D" id="3.60.15.10">
    <property type="entry name" value="Ribonuclease Z/Hydroxyacylglutathione hydrolase-like"/>
    <property type="match status" value="1"/>
</dbReference>
<gene>
    <name evidence="8" type="ORF">C0099_09250</name>
</gene>
<protein>
    <submittedName>
        <fullName evidence="8">DNA internalization-related competence protein ComEC/Rec2</fullName>
    </submittedName>
</protein>
<dbReference type="InterPro" id="IPR001279">
    <property type="entry name" value="Metallo-B-lactamas"/>
</dbReference>
<dbReference type="Pfam" id="PF00753">
    <property type="entry name" value="Lactamase_B"/>
    <property type="match status" value="1"/>
</dbReference>
<keyword evidence="2" id="KW-1003">Cell membrane</keyword>
<feature type="transmembrane region" description="Helical" evidence="6">
    <location>
        <begin position="355"/>
        <end position="373"/>
    </location>
</feature>
<dbReference type="CDD" id="cd07731">
    <property type="entry name" value="ComA-like_MBL-fold"/>
    <property type="match status" value="1"/>
</dbReference>
<evidence type="ECO:0000259" key="7">
    <source>
        <dbReference type="SMART" id="SM00849"/>
    </source>
</evidence>